<dbReference type="EMBL" id="MU006017">
    <property type="protein sequence ID" value="KAF2858141.1"/>
    <property type="molecule type" value="Genomic_DNA"/>
</dbReference>
<dbReference type="AlphaFoldDB" id="A0A6A7BSC7"/>
<dbReference type="Proteomes" id="UP000799421">
    <property type="component" value="Unassembled WGS sequence"/>
</dbReference>
<proteinExistence type="predicted"/>
<organism evidence="1 2">
    <name type="scientific">Piedraia hortae CBS 480.64</name>
    <dbReference type="NCBI Taxonomy" id="1314780"/>
    <lineage>
        <taxon>Eukaryota</taxon>
        <taxon>Fungi</taxon>
        <taxon>Dikarya</taxon>
        <taxon>Ascomycota</taxon>
        <taxon>Pezizomycotina</taxon>
        <taxon>Dothideomycetes</taxon>
        <taxon>Dothideomycetidae</taxon>
        <taxon>Capnodiales</taxon>
        <taxon>Piedraiaceae</taxon>
        <taxon>Piedraia</taxon>
    </lineage>
</organism>
<evidence type="ECO:0000313" key="1">
    <source>
        <dbReference type="EMBL" id="KAF2858141.1"/>
    </source>
</evidence>
<evidence type="ECO:0000313" key="2">
    <source>
        <dbReference type="Proteomes" id="UP000799421"/>
    </source>
</evidence>
<sequence>MPFQLWPSDPLEFIEAAEEALHEPSSNALDQMLNFILDGGLSHCLFLLTPPSYHDPIIETDLVRILIAAVSECQESAAEEILSSQIFDCIDELKMCQPNNCSGLATVVFLIGVLVRTGVEYRDLVIGKTATKNVLIRTSHVMERPNIQLRDRIDTKLNMARTFSYIFENPMDWIKEHSYFWITSLQRLMHLNYTDAISNKDNEEAHVHIFQAISSVYKHHGIEILGLKVISARWVQMLESLPLSSRRWAATAVLSILKDESEIELRHLLHHNVFGALYKYYWVEFKAGDFALAKGTIDEITDLMMRYDEMTAAILSSYFADEIIISWMNTQDDNRNWKFSLALAKMLFMRFEEMRVMNFAALALALNHDPNALPRSPKWAWVHARRLQAKGNTFQKVL</sequence>
<reference evidence="1" key="1">
    <citation type="journal article" date="2020" name="Stud. Mycol.">
        <title>101 Dothideomycetes genomes: a test case for predicting lifestyles and emergence of pathogens.</title>
        <authorList>
            <person name="Haridas S."/>
            <person name="Albert R."/>
            <person name="Binder M."/>
            <person name="Bloem J."/>
            <person name="Labutti K."/>
            <person name="Salamov A."/>
            <person name="Andreopoulos B."/>
            <person name="Baker S."/>
            <person name="Barry K."/>
            <person name="Bills G."/>
            <person name="Bluhm B."/>
            <person name="Cannon C."/>
            <person name="Castanera R."/>
            <person name="Culley D."/>
            <person name="Daum C."/>
            <person name="Ezra D."/>
            <person name="Gonzalez J."/>
            <person name="Henrissat B."/>
            <person name="Kuo A."/>
            <person name="Liang C."/>
            <person name="Lipzen A."/>
            <person name="Lutzoni F."/>
            <person name="Magnuson J."/>
            <person name="Mondo S."/>
            <person name="Nolan M."/>
            <person name="Ohm R."/>
            <person name="Pangilinan J."/>
            <person name="Park H.-J."/>
            <person name="Ramirez L."/>
            <person name="Alfaro M."/>
            <person name="Sun H."/>
            <person name="Tritt A."/>
            <person name="Yoshinaga Y."/>
            <person name="Zwiers L.-H."/>
            <person name="Turgeon B."/>
            <person name="Goodwin S."/>
            <person name="Spatafora J."/>
            <person name="Crous P."/>
            <person name="Grigoriev I."/>
        </authorList>
    </citation>
    <scope>NUCLEOTIDE SEQUENCE</scope>
    <source>
        <strain evidence="1">CBS 480.64</strain>
    </source>
</reference>
<protein>
    <submittedName>
        <fullName evidence="1">Uncharacterized protein</fullName>
    </submittedName>
</protein>
<name>A0A6A7BSC7_9PEZI</name>
<accession>A0A6A7BSC7</accession>
<keyword evidence="2" id="KW-1185">Reference proteome</keyword>
<gene>
    <name evidence="1" type="ORF">K470DRAFT_260143</name>
</gene>